<dbReference type="Gene3D" id="3.30.300.20">
    <property type="match status" value="1"/>
</dbReference>
<dbReference type="Gene3D" id="2.20.25.10">
    <property type="match status" value="1"/>
</dbReference>
<dbReference type="NCBIfam" id="TIGR03561">
    <property type="entry name" value="organ_hyd_perox"/>
    <property type="match status" value="1"/>
</dbReference>
<dbReference type="SUPFAM" id="SSF82784">
    <property type="entry name" value="OsmC-like"/>
    <property type="match status" value="1"/>
</dbReference>
<dbReference type="InterPro" id="IPR003718">
    <property type="entry name" value="OsmC/Ohr_fam"/>
</dbReference>
<dbReference type="KEGG" id="psey:GU243_22320"/>
<dbReference type="InterPro" id="IPR015946">
    <property type="entry name" value="KH_dom-like_a/b"/>
</dbReference>
<dbReference type="PANTHER" id="PTHR33797:SF2">
    <property type="entry name" value="ORGANIC HYDROPEROXIDE RESISTANCE PROTEIN-LIKE"/>
    <property type="match status" value="1"/>
</dbReference>
<dbReference type="GO" id="GO:0006979">
    <property type="term" value="P:response to oxidative stress"/>
    <property type="evidence" value="ECO:0007669"/>
    <property type="project" value="InterPro"/>
</dbReference>
<accession>A0A6P1NU79</accession>
<name>A0A6P1NU79_9MICC</name>
<protein>
    <submittedName>
        <fullName evidence="2">Ohr family peroxiredoxin</fullName>
    </submittedName>
</protein>
<proteinExistence type="inferred from homology"/>
<dbReference type="Pfam" id="PF02566">
    <property type="entry name" value="OsmC"/>
    <property type="match status" value="1"/>
</dbReference>
<dbReference type="AlphaFoldDB" id="A0A6P1NU79"/>
<reference evidence="2 3" key="1">
    <citation type="submission" date="2020-01" db="EMBL/GenBank/DDBJ databases">
        <title>Pseudarthrobacter psychrotolerans sp. nov., isolated from antarctic soil.</title>
        <authorList>
            <person name="Shin Y."/>
            <person name="Park W."/>
        </authorList>
    </citation>
    <scope>NUCLEOTIDE SEQUENCE [LARGE SCALE GENOMIC DNA]</scope>
    <source>
        <strain evidence="2 3">YJ56</strain>
    </source>
</reference>
<evidence type="ECO:0000256" key="1">
    <source>
        <dbReference type="ARBA" id="ARBA00007378"/>
    </source>
</evidence>
<gene>
    <name evidence="2" type="ORF">GU243_22320</name>
</gene>
<dbReference type="EMBL" id="CP047898">
    <property type="protein sequence ID" value="QHK21950.1"/>
    <property type="molecule type" value="Genomic_DNA"/>
</dbReference>
<comment type="similarity">
    <text evidence="1">Belongs to the OsmC/Ohr family.</text>
</comment>
<dbReference type="InterPro" id="IPR036102">
    <property type="entry name" value="OsmC/Ohrsf"/>
</dbReference>
<keyword evidence="3" id="KW-1185">Reference proteome</keyword>
<organism evidence="2 3">
    <name type="scientific">Pseudarthrobacter psychrotolerans</name>
    <dbReference type="NCBI Taxonomy" id="2697569"/>
    <lineage>
        <taxon>Bacteria</taxon>
        <taxon>Bacillati</taxon>
        <taxon>Actinomycetota</taxon>
        <taxon>Actinomycetes</taxon>
        <taxon>Micrococcales</taxon>
        <taxon>Micrococcaceae</taxon>
        <taxon>Pseudarthrobacter</taxon>
    </lineage>
</organism>
<dbReference type="PANTHER" id="PTHR33797">
    <property type="entry name" value="ORGANIC HYDROPEROXIDE RESISTANCE PROTEIN-LIKE"/>
    <property type="match status" value="1"/>
</dbReference>
<sequence>MKTLYTAEALASGEGRDGNARTNDGKLDVSLASPVELGGDGQGTNPEQLFAAGYAACFHSALRLVGRKESADLTDSAVAAKIHFGALTDGVGYGLAAELEIAVPALDLATAESLVAKAHQICPYSNATRGNITVDIKILEFAA</sequence>
<dbReference type="InterPro" id="IPR019953">
    <property type="entry name" value="OHR"/>
</dbReference>
<evidence type="ECO:0000313" key="2">
    <source>
        <dbReference type="EMBL" id="QHK21950.1"/>
    </source>
</evidence>
<evidence type="ECO:0000313" key="3">
    <source>
        <dbReference type="Proteomes" id="UP000464186"/>
    </source>
</evidence>
<dbReference type="Proteomes" id="UP000464186">
    <property type="component" value="Chromosome"/>
</dbReference>